<evidence type="ECO:0000313" key="2">
    <source>
        <dbReference type="Proteomes" id="UP000483820"/>
    </source>
</evidence>
<protein>
    <submittedName>
        <fullName evidence="1">Uncharacterized protein</fullName>
    </submittedName>
</protein>
<accession>A0A6A5G2F0</accession>
<dbReference type="EMBL" id="WUAV01000006">
    <property type="protein sequence ID" value="KAF1748852.1"/>
    <property type="molecule type" value="Genomic_DNA"/>
</dbReference>
<evidence type="ECO:0000313" key="1">
    <source>
        <dbReference type="EMBL" id="KAF1748852.1"/>
    </source>
</evidence>
<dbReference type="GeneID" id="78777901"/>
<gene>
    <name evidence="1" type="ORF">GCK72_025319</name>
</gene>
<reference evidence="1 2" key="1">
    <citation type="submission" date="2019-12" db="EMBL/GenBank/DDBJ databases">
        <title>Chromosome-level assembly of the Caenorhabditis remanei genome.</title>
        <authorList>
            <person name="Teterina A.A."/>
            <person name="Willis J.H."/>
            <person name="Phillips P.C."/>
        </authorList>
    </citation>
    <scope>NUCLEOTIDE SEQUENCE [LARGE SCALE GENOMIC DNA]</scope>
    <source>
        <strain evidence="1 2">PX506</strain>
        <tissue evidence="1">Whole organism</tissue>
    </source>
</reference>
<dbReference type="CTD" id="78777901"/>
<dbReference type="Proteomes" id="UP000483820">
    <property type="component" value="Chromosome X"/>
</dbReference>
<comment type="caution">
    <text evidence="1">The sequence shown here is derived from an EMBL/GenBank/DDBJ whole genome shotgun (WGS) entry which is preliminary data.</text>
</comment>
<name>A0A6A5G2F0_CAERE</name>
<organism evidence="1 2">
    <name type="scientific">Caenorhabditis remanei</name>
    <name type="common">Caenorhabditis vulgaris</name>
    <dbReference type="NCBI Taxonomy" id="31234"/>
    <lineage>
        <taxon>Eukaryota</taxon>
        <taxon>Metazoa</taxon>
        <taxon>Ecdysozoa</taxon>
        <taxon>Nematoda</taxon>
        <taxon>Chromadorea</taxon>
        <taxon>Rhabditida</taxon>
        <taxon>Rhabditina</taxon>
        <taxon>Rhabditomorpha</taxon>
        <taxon>Rhabditoidea</taxon>
        <taxon>Rhabditidae</taxon>
        <taxon>Peloderinae</taxon>
        <taxon>Caenorhabditis</taxon>
    </lineage>
</organism>
<proteinExistence type="predicted"/>
<dbReference type="AlphaFoldDB" id="A0A6A5G2F0"/>
<sequence>MPSEATFGEYIREILRGNQWNGEVLHQLDEVITDLWPLSVNYPIPNELRELIEITIGTLQMIVADAEAFNDWRMVVYDLGQELFEAFESNILDDFPRGVLERAYKALRRLAFVNLETRLVLCL</sequence>
<dbReference type="KEGG" id="crq:GCK72_025319"/>
<dbReference type="RefSeq" id="XP_053579854.1">
    <property type="nucleotide sequence ID" value="XM_053736288.1"/>
</dbReference>